<comment type="caution">
    <text evidence="2">The sequence shown here is derived from an EMBL/GenBank/DDBJ whole genome shotgun (WGS) entry which is preliminary data.</text>
</comment>
<dbReference type="Proteomes" id="UP000241421">
    <property type="component" value="Unassembled WGS sequence"/>
</dbReference>
<reference evidence="2 3" key="1">
    <citation type="submission" date="2018-04" db="EMBL/GenBank/DDBJ databases">
        <title>Massilia violaceinigra sp. nov., a novel purple-pigmented bacterium isolated from Tianshan glacier, Xinjiang, China.</title>
        <authorList>
            <person name="Wang H."/>
        </authorList>
    </citation>
    <scope>NUCLEOTIDE SEQUENCE [LARGE SCALE GENOMIC DNA]</scope>
    <source>
        <strain evidence="2 3">B448-2</strain>
    </source>
</reference>
<proteinExistence type="predicted"/>
<dbReference type="RefSeq" id="WP_106757225.1">
    <property type="nucleotide sequence ID" value="NZ_PXWF02000132.1"/>
</dbReference>
<name>A0A2U2HMX5_9BURK</name>
<dbReference type="OrthoDB" id="8774818at2"/>
<feature type="signal peptide" evidence="1">
    <location>
        <begin position="1"/>
        <end position="23"/>
    </location>
</feature>
<evidence type="ECO:0000256" key="1">
    <source>
        <dbReference type="SAM" id="SignalP"/>
    </source>
</evidence>
<feature type="chain" id="PRO_5015501063" evidence="1">
    <location>
        <begin position="24"/>
        <end position="265"/>
    </location>
</feature>
<organism evidence="2 3">
    <name type="scientific">Massilia glaciei</name>
    <dbReference type="NCBI Taxonomy" id="1524097"/>
    <lineage>
        <taxon>Bacteria</taxon>
        <taxon>Pseudomonadati</taxon>
        <taxon>Pseudomonadota</taxon>
        <taxon>Betaproteobacteria</taxon>
        <taxon>Burkholderiales</taxon>
        <taxon>Oxalobacteraceae</taxon>
        <taxon>Telluria group</taxon>
        <taxon>Massilia</taxon>
    </lineage>
</organism>
<dbReference type="EMBL" id="PXWF02000132">
    <property type="protein sequence ID" value="PWF48853.1"/>
    <property type="molecule type" value="Genomic_DNA"/>
</dbReference>
<keyword evidence="3" id="KW-1185">Reference proteome</keyword>
<protein>
    <submittedName>
        <fullName evidence="2">Uncharacterized protein</fullName>
    </submittedName>
</protein>
<dbReference type="SUPFAM" id="SSF53850">
    <property type="entry name" value="Periplasmic binding protein-like II"/>
    <property type="match status" value="1"/>
</dbReference>
<dbReference type="AlphaFoldDB" id="A0A2U2HMX5"/>
<gene>
    <name evidence="2" type="ORF">C7C56_009660</name>
</gene>
<evidence type="ECO:0000313" key="2">
    <source>
        <dbReference type="EMBL" id="PWF48853.1"/>
    </source>
</evidence>
<keyword evidence="1" id="KW-0732">Signal</keyword>
<dbReference type="Gene3D" id="3.40.190.10">
    <property type="entry name" value="Periplasmic binding protein-like II"/>
    <property type="match status" value="2"/>
</dbReference>
<sequence>MNLCKNLLAVSVLCLALAPCAGAPPPARVKVVVATDSWDRLMYLDKRKVPSGVLADFVNRMNVVQDKFRFELVIYPRLRVDRAFIAGQADVYPLRTMAWTNPALGLLPTKTIFTSGDVYFSTRNNRFGGAEVFRDLKSRNIAGVRGYHYQLFGNNPDEAHLKLHFRVDLFGSNEQVVRFVMAGRADIGIVPEVILARYLADPKMRARIIVGPEYDSLVELSHLVRRGGPISVGQMNAIVDQMAAAGDVARLKARLSIRGGARPRR</sequence>
<accession>A0A2U2HMX5</accession>
<evidence type="ECO:0000313" key="3">
    <source>
        <dbReference type="Proteomes" id="UP000241421"/>
    </source>
</evidence>